<evidence type="ECO:0000313" key="2">
    <source>
        <dbReference type="EMBL" id="PAP75272.1"/>
    </source>
</evidence>
<dbReference type="Gene3D" id="3.90.1150.200">
    <property type="match status" value="1"/>
</dbReference>
<feature type="domain" description="YdhG-like" evidence="1">
    <location>
        <begin position="21"/>
        <end position="110"/>
    </location>
</feature>
<dbReference type="Proteomes" id="UP000216339">
    <property type="component" value="Unassembled WGS sequence"/>
</dbReference>
<dbReference type="InterPro" id="IPR014922">
    <property type="entry name" value="YdhG-like"/>
</dbReference>
<dbReference type="OrthoDB" id="115213at2"/>
<reference evidence="2 3" key="1">
    <citation type="submission" date="2016-11" db="EMBL/GenBank/DDBJ databases">
        <title>Study of marine rhodopsin-containing bacteria.</title>
        <authorList>
            <person name="Yoshizawa S."/>
            <person name="Kumagai Y."/>
            <person name="Kogure K."/>
        </authorList>
    </citation>
    <scope>NUCLEOTIDE SEQUENCE [LARGE SCALE GENOMIC DNA]</scope>
    <source>
        <strain evidence="2 3">SAORIC-28</strain>
    </source>
</reference>
<evidence type="ECO:0000313" key="3">
    <source>
        <dbReference type="Proteomes" id="UP000216339"/>
    </source>
</evidence>
<organism evidence="2 3">
    <name type="scientific">Rubrivirga marina</name>
    <dbReference type="NCBI Taxonomy" id="1196024"/>
    <lineage>
        <taxon>Bacteria</taxon>
        <taxon>Pseudomonadati</taxon>
        <taxon>Rhodothermota</taxon>
        <taxon>Rhodothermia</taxon>
        <taxon>Rhodothermales</taxon>
        <taxon>Rubricoccaceae</taxon>
        <taxon>Rubrivirga</taxon>
    </lineage>
</organism>
<accession>A0A271IVP6</accession>
<sequence length="124" mass="14164">MAADRPTTVDAYIDAAPEAGRGHLRRLRALLREVAPEADEVIKWNAPFYVEPRYLFSFSAFTAHLAFAPSPEGLDPFRDALGPYAATKNYLKVRYDQPLPEDLIRQIAERRAEAVRQREDDGFW</sequence>
<dbReference type="AlphaFoldDB" id="A0A271IVP6"/>
<dbReference type="RefSeq" id="WP_095508906.1">
    <property type="nucleotide sequence ID" value="NZ_MQWD01000001.1"/>
</dbReference>
<protein>
    <recommendedName>
        <fullName evidence="1">YdhG-like domain-containing protein</fullName>
    </recommendedName>
</protein>
<dbReference type="EMBL" id="MQWD01000001">
    <property type="protein sequence ID" value="PAP75272.1"/>
    <property type="molecule type" value="Genomic_DNA"/>
</dbReference>
<name>A0A271IVP6_9BACT</name>
<keyword evidence="3" id="KW-1185">Reference proteome</keyword>
<gene>
    <name evidence="2" type="ORF">BSZ37_01845</name>
</gene>
<proteinExistence type="predicted"/>
<evidence type="ECO:0000259" key="1">
    <source>
        <dbReference type="Pfam" id="PF08818"/>
    </source>
</evidence>
<dbReference type="SUPFAM" id="SSF159888">
    <property type="entry name" value="YdhG-like"/>
    <property type="match status" value="1"/>
</dbReference>
<dbReference type="Pfam" id="PF08818">
    <property type="entry name" value="DUF1801"/>
    <property type="match status" value="1"/>
</dbReference>
<comment type="caution">
    <text evidence="2">The sequence shown here is derived from an EMBL/GenBank/DDBJ whole genome shotgun (WGS) entry which is preliminary data.</text>
</comment>